<proteinExistence type="predicted"/>
<dbReference type="Proteomes" id="UP000641954">
    <property type="component" value="Unassembled WGS sequence"/>
</dbReference>
<protein>
    <recommendedName>
        <fullName evidence="3">DUF4384 domain-containing protein</fullName>
    </recommendedName>
</protein>
<evidence type="ECO:0008006" key="3">
    <source>
        <dbReference type="Google" id="ProtNLM"/>
    </source>
</evidence>
<dbReference type="EMBL" id="JACJSK010000003">
    <property type="protein sequence ID" value="MBD2542827.1"/>
    <property type="molecule type" value="Genomic_DNA"/>
</dbReference>
<accession>A0ABR8E8T0</accession>
<name>A0ABR8E8T0_9CYAN</name>
<dbReference type="RefSeq" id="WP_190877133.1">
    <property type="nucleotide sequence ID" value="NZ_JACJSK010000003.1"/>
</dbReference>
<organism evidence="1 2">
    <name type="scientific">Planktothricoides raciborskii FACHB-1370</name>
    <dbReference type="NCBI Taxonomy" id="2949576"/>
    <lineage>
        <taxon>Bacteria</taxon>
        <taxon>Bacillati</taxon>
        <taxon>Cyanobacteriota</taxon>
        <taxon>Cyanophyceae</taxon>
        <taxon>Oscillatoriophycideae</taxon>
        <taxon>Oscillatoriales</taxon>
        <taxon>Oscillatoriaceae</taxon>
        <taxon>Planktothricoides</taxon>
    </lineage>
</organism>
<sequence length="303" mass="35338">MSLQQDFIQSIADTVFGETFKEEKPTEKRCFLHRFDPENQFSKNKEIAKSIKEDMKGGYCLETMARTLRETINALVNQYEAEIKTDGINPESWINRKPGEKGAWPEVYDWLWNHQYLRWLEANSWQILQDKAKSTENWLNFKTTEEIAALPETKCPSLRMPPADTKPTISANKHLWMVVDLDFANSQLLLLNRSEQGKCLLCPSFGYAKNAAIQKPPILLPQEDSWAGQTQQKFIFNELGQEEFLAIVLDQPLDLPWLTPRQEEAIPQWTAERIKELFEKLEQQDNWQVFYQSFEVVNVEACD</sequence>
<gene>
    <name evidence="1" type="ORF">H6G72_02920</name>
</gene>
<comment type="caution">
    <text evidence="1">The sequence shown here is derived from an EMBL/GenBank/DDBJ whole genome shotgun (WGS) entry which is preliminary data.</text>
</comment>
<evidence type="ECO:0000313" key="2">
    <source>
        <dbReference type="Proteomes" id="UP000641954"/>
    </source>
</evidence>
<evidence type="ECO:0000313" key="1">
    <source>
        <dbReference type="EMBL" id="MBD2542827.1"/>
    </source>
</evidence>
<keyword evidence="2" id="KW-1185">Reference proteome</keyword>
<reference evidence="1 2" key="1">
    <citation type="journal article" date="2020" name="ISME J.">
        <title>Comparative genomics reveals insights into cyanobacterial evolution and habitat adaptation.</title>
        <authorList>
            <person name="Chen M.Y."/>
            <person name="Teng W.K."/>
            <person name="Zhao L."/>
            <person name="Hu C.X."/>
            <person name="Zhou Y.K."/>
            <person name="Han B.P."/>
            <person name="Song L.R."/>
            <person name="Shu W.S."/>
        </authorList>
    </citation>
    <scope>NUCLEOTIDE SEQUENCE [LARGE SCALE GENOMIC DNA]</scope>
    <source>
        <strain evidence="1 2">FACHB-1370</strain>
    </source>
</reference>